<gene>
    <name evidence="1" type="ORF">CVV64_14355</name>
</gene>
<accession>A0A2N1PM89</accession>
<dbReference type="EMBL" id="PGXC01000017">
    <property type="protein sequence ID" value="PKK89458.1"/>
    <property type="molecule type" value="Genomic_DNA"/>
</dbReference>
<dbReference type="AlphaFoldDB" id="A0A2N1PM89"/>
<sequence>MGWNSTDFVLTADAQFNGCKAGHVRNLDEYVSYFDGFDSKYQVVVSPELSRIMPTLRQHEPIDSKWDIAAIRHHDEEIVGYPMEFYQSQLQKPDYYVDFRGRDLEFAEIIRSNPVQINWILDYALSEFQNQNKDLDFAIDEGVIEIFGDLDHEMLGIIAGYIKQKPRRMIFLVDMEAVHPDSTKILTDPIPFFQWLEVPYRHIREALLNFGIETLTVCSGKGYHFIAAIPLFNSHGYYSDAMLSLMAIGGAVQAETIDRLVTTHPEKGKDIPAPILTQRAYQGMNKVMQYVVVNILDDIRKDLHRAGLPPYVGVTDNHEHQISIDLTGSTRQVEMGCFGSVGSIYNKKWDRIIVRIPRARGREEFFDNDLSWMLDTRGSLEAAKAHLIHSGGWIPETDAGMVRLIQAYEASSIKRNLHEPCEGLLDPAAISSLINTNYAVLREKIPQIGGVIDNAQPEFLTPSALDYVYHEMLYNGFSVNDMRHLTYAIYCDTVKNVHIEPAYSKAEWCRWPILLMGEFFKD</sequence>
<comment type="caution">
    <text evidence="1">The sequence shown here is derived from an EMBL/GenBank/DDBJ whole genome shotgun (WGS) entry which is preliminary data.</text>
</comment>
<dbReference type="Proteomes" id="UP000233256">
    <property type="component" value="Unassembled WGS sequence"/>
</dbReference>
<proteinExistence type="predicted"/>
<evidence type="ECO:0000313" key="1">
    <source>
        <dbReference type="EMBL" id="PKK89458.1"/>
    </source>
</evidence>
<protein>
    <submittedName>
        <fullName evidence="1">Uncharacterized protein</fullName>
    </submittedName>
</protein>
<evidence type="ECO:0000313" key="2">
    <source>
        <dbReference type="Proteomes" id="UP000233256"/>
    </source>
</evidence>
<organism evidence="1 2">
    <name type="scientific">Candidatus Wallbacteria bacterium HGW-Wallbacteria-1</name>
    <dbReference type="NCBI Taxonomy" id="2013854"/>
    <lineage>
        <taxon>Bacteria</taxon>
        <taxon>Candidatus Walliibacteriota</taxon>
    </lineage>
</organism>
<name>A0A2N1PM89_9BACT</name>
<reference evidence="1 2" key="1">
    <citation type="journal article" date="2017" name="ISME J.">
        <title>Potential for microbial H2 and metal transformations associated with novel bacteria and archaea in deep terrestrial subsurface sediments.</title>
        <authorList>
            <person name="Hernsdorf A.W."/>
            <person name="Amano Y."/>
            <person name="Miyakawa K."/>
            <person name="Ise K."/>
            <person name="Suzuki Y."/>
            <person name="Anantharaman K."/>
            <person name="Probst A."/>
            <person name="Burstein D."/>
            <person name="Thomas B.C."/>
            <person name="Banfield J.F."/>
        </authorList>
    </citation>
    <scope>NUCLEOTIDE SEQUENCE [LARGE SCALE GENOMIC DNA]</scope>
    <source>
        <strain evidence="1">HGW-Wallbacteria-1</strain>
    </source>
</reference>